<keyword evidence="6" id="KW-0460">Magnesium</keyword>
<organism evidence="21 22">
    <name type="scientific">Meloidogyne incognita</name>
    <name type="common">Southern root-knot nematode worm</name>
    <name type="synonym">Oxyuris incognita</name>
    <dbReference type="NCBI Taxonomy" id="6306"/>
    <lineage>
        <taxon>Eukaryota</taxon>
        <taxon>Metazoa</taxon>
        <taxon>Ecdysozoa</taxon>
        <taxon>Nematoda</taxon>
        <taxon>Chromadorea</taxon>
        <taxon>Rhabditida</taxon>
        <taxon>Tylenchina</taxon>
        <taxon>Tylenchomorpha</taxon>
        <taxon>Tylenchoidea</taxon>
        <taxon>Meloidogynidae</taxon>
        <taxon>Meloidogyninae</taxon>
        <taxon>Meloidogyne</taxon>
        <taxon>Meloidogyne incognita group</taxon>
    </lineage>
</organism>
<dbReference type="InterPro" id="IPR011009">
    <property type="entry name" value="Kinase-like_dom_sf"/>
</dbReference>
<dbReference type="SUPFAM" id="SSF56112">
    <property type="entry name" value="Protein kinase-like (PK-like)"/>
    <property type="match status" value="1"/>
</dbReference>
<dbReference type="GO" id="GO:0005886">
    <property type="term" value="C:plasma membrane"/>
    <property type="evidence" value="ECO:0007669"/>
    <property type="project" value="TreeGrafter"/>
</dbReference>
<reference evidence="22" key="1">
    <citation type="submission" date="2022-11" db="UniProtKB">
        <authorList>
            <consortium name="WormBaseParasite"/>
        </authorList>
    </citation>
    <scope>IDENTIFICATION</scope>
</reference>
<keyword evidence="18" id="KW-0732">Signal</keyword>
<evidence type="ECO:0000256" key="8">
    <source>
        <dbReference type="ARBA" id="ARBA00023134"/>
    </source>
</evidence>
<dbReference type="GO" id="GO:0042330">
    <property type="term" value="P:taxis"/>
    <property type="evidence" value="ECO:0007669"/>
    <property type="project" value="UniProtKB-ARBA"/>
</dbReference>
<feature type="domain" description="Guanylate cyclase" evidence="20">
    <location>
        <begin position="972"/>
        <end position="1102"/>
    </location>
</feature>
<dbReference type="GO" id="GO:0004672">
    <property type="term" value="F:protein kinase activity"/>
    <property type="evidence" value="ECO:0007669"/>
    <property type="project" value="InterPro"/>
</dbReference>
<dbReference type="InterPro" id="IPR018297">
    <property type="entry name" value="A/G_cyclase_CS"/>
</dbReference>
<dbReference type="FunFam" id="3.30.70.1230:FF:000035">
    <property type="entry name" value="Guanylate cyclase"/>
    <property type="match status" value="1"/>
</dbReference>
<dbReference type="Gene3D" id="3.40.50.2300">
    <property type="match status" value="2"/>
</dbReference>
<keyword evidence="7 17" id="KW-1133">Transmembrane helix</keyword>
<dbReference type="GO" id="GO:0005525">
    <property type="term" value="F:GTP binding"/>
    <property type="evidence" value="ECO:0007669"/>
    <property type="project" value="UniProtKB-KW"/>
</dbReference>
<dbReference type="EC" id="4.6.1.2" evidence="3 15"/>
<keyword evidence="16" id="KW-0175">Coiled coil</keyword>
<feature type="transmembrane region" description="Helical" evidence="17">
    <location>
        <begin position="544"/>
        <end position="568"/>
    </location>
</feature>
<dbReference type="GO" id="GO:0001653">
    <property type="term" value="F:peptide receptor activity"/>
    <property type="evidence" value="ECO:0007669"/>
    <property type="project" value="TreeGrafter"/>
</dbReference>
<evidence type="ECO:0000256" key="9">
    <source>
        <dbReference type="ARBA" id="ARBA00023136"/>
    </source>
</evidence>
<dbReference type="InterPro" id="IPR050401">
    <property type="entry name" value="Cyclic_nucleotide_synthase"/>
</dbReference>
<dbReference type="Proteomes" id="UP000887563">
    <property type="component" value="Unplaced"/>
</dbReference>
<evidence type="ECO:0000256" key="7">
    <source>
        <dbReference type="ARBA" id="ARBA00022989"/>
    </source>
</evidence>
<feature type="domain" description="Protein kinase" evidence="19">
    <location>
        <begin position="553"/>
        <end position="902"/>
    </location>
</feature>
<dbReference type="GO" id="GO:0004016">
    <property type="term" value="F:adenylate cyclase activity"/>
    <property type="evidence" value="ECO:0007669"/>
    <property type="project" value="TreeGrafter"/>
</dbReference>
<dbReference type="SMART" id="SM00044">
    <property type="entry name" value="CYCc"/>
    <property type="match status" value="1"/>
</dbReference>
<comment type="subcellular location">
    <subcellularLocation>
        <location evidence="2">Membrane</location>
        <topology evidence="2">Single-pass type I membrane protein</topology>
    </subcellularLocation>
</comment>
<keyword evidence="21" id="KW-1185">Reference proteome</keyword>
<dbReference type="GO" id="GO:0007168">
    <property type="term" value="P:receptor guanylyl cyclase signaling pathway"/>
    <property type="evidence" value="ECO:0007669"/>
    <property type="project" value="TreeGrafter"/>
</dbReference>
<keyword evidence="9 17" id="KW-0472">Membrane</keyword>
<keyword evidence="10" id="KW-0675">Receptor</keyword>
<dbReference type="GO" id="GO:0009266">
    <property type="term" value="P:response to temperature stimulus"/>
    <property type="evidence" value="ECO:0007669"/>
    <property type="project" value="UniProtKB-ARBA"/>
</dbReference>
<evidence type="ECO:0000256" key="13">
    <source>
        <dbReference type="ARBA" id="ARBA00023293"/>
    </source>
</evidence>
<evidence type="ECO:0000256" key="10">
    <source>
        <dbReference type="ARBA" id="ARBA00023170"/>
    </source>
</evidence>
<dbReference type="InterPro" id="IPR029787">
    <property type="entry name" value="Nucleotide_cyclase"/>
</dbReference>
<keyword evidence="13 15" id="KW-0141">cGMP biosynthesis</keyword>
<proteinExistence type="inferred from homology"/>
<dbReference type="GO" id="GO:0004383">
    <property type="term" value="F:guanylate cyclase activity"/>
    <property type="evidence" value="ECO:0007669"/>
    <property type="project" value="UniProtKB-EC"/>
</dbReference>
<dbReference type="GO" id="GO:0043005">
    <property type="term" value="C:neuron projection"/>
    <property type="evidence" value="ECO:0007669"/>
    <property type="project" value="UniProtKB-ARBA"/>
</dbReference>
<keyword evidence="11" id="KW-0325">Glycoprotein</keyword>
<dbReference type="Gene3D" id="3.30.70.1230">
    <property type="entry name" value="Nucleotide cyclase"/>
    <property type="match status" value="1"/>
</dbReference>
<dbReference type="GO" id="GO:0005524">
    <property type="term" value="F:ATP binding"/>
    <property type="evidence" value="ECO:0007669"/>
    <property type="project" value="InterPro"/>
</dbReference>
<feature type="signal peptide" evidence="18">
    <location>
        <begin position="1"/>
        <end position="21"/>
    </location>
</feature>
<dbReference type="Gene3D" id="1.10.510.10">
    <property type="entry name" value="Transferase(Phosphotransferase) domain 1"/>
    <property type="match status" value="1"/>
</dbReference>
<dbReference type="InterPro" id="IPR001245">
    <property type="entry name" value="Ser-Thr/Tyr_kinase_cat_dom"/>
</dbReference>
<evidence type="ECO:0000256" key="15">
    <source>
        <dbReference type="RuleBase" id="RU003431"/>
    </source>
</evidence>
<dbReference type="InterPro" id="IPR028082">
    <property type="entry name" value="Peripla_BP_I"/>
</dbReference>
<name>A0A914KGS2_MELIC</name>
<evidence type="ECO:0000256" key="6">
    <source>
        <dbReference type="ARBA" id="ARBA00022842"/>
    </source>
</evidence>
<evidence type="ECO:0000256" key="17">
    <source>
        <dbReference type="SAM" id="Phobius"/>
    </source>
</evidence>
<dbReference type="PANTHER" id="PTHR11920:SF260">
    <property type="entry name" value="RECEPTOR-TYPE GUANYLATE CYCLASE GCY-23"/>
    <property type="match status" value="1"/>
</dbReference>
<evidence type="ECO:0000313" key="21">
    <source>
        <dbReference type="Proteomes" id="UP000887563"/>
    </source>
</evidence>
<dbReference type="WBParaSite" id="Minc3s00008g00539">
    <property type="protein sequence ID" value="Minc3s00008g00539"/>
    <property type="gene ID" value="Minc3s00008g00539"/>
</dbReference>
<comment type="similarity">
    <text evidence="14">Belongs to the adenylyl cyclase class-4/guanylyl cyclase family.</text>
</comment>
<dbReference type="Pfam" id="PF07714">
    <property type="entry name" value="PK_Tyr_Ser-Thr"/>
    <property type="match status" value="1"/>
</dbReference>
<dbReference type="CDD" id="cd07302">
    <property type="entry name" value="CHD"/>
    <property type="match status" value="1"/>
</dbReference>
<evidence type="ECO:0000313" key="22">
    <source>
        <dbReference type="WBParaSite" id="Minc3s00008g00539"/>
    </source>
</evidence>
<dbReference type="InterPro" id="IPR001828">
    <property type="entry name" value="ANF_lig-bd_rcpt"/>
</dbReference>
<dbReference type="AlphaFoldDB" id="A0A914KGS2"/>
<evidence type="ECO:0000256" key="5">
    <source>
        <dbReference type="ARBA" id="ARBA00022741"/>
    </source>
</evidence>
<dbReference type="SUPFAM" id="SSF53822">
    <property type="entry name" value="Periplasmic binding protein-like I"/>
    <property type="match status" value="1"/>
</dbReference>
<dbReference type="GO" id="GO:0035556">
    <property type="term" value="P:intracellular signal transduction"/>
    <property type="evidence" value="ECO:0007669"/>
    <property type="project" value="InterPro"/>
</dbReference>
<comment type="catalytic activity">
    <reaction evidence="1 15">
        <text>GTP = 3',5'-cyclic GMP + diphosphate</text>
        <dbReference type="Rhea" id="RHEA:13665"/>
        <dbReference type="ChEBI" id="CHEBI:33019"/>
        <dbReference type="ChEBI" id="CHEBI:37565"/>
        <dbReference type="ChEBI" id="CHEBI:57746"/>
        <dbReference type="EC" id="4.6.1.2"/>
    </reaction>
</comment>
<dbReference type="PROSITE" id="PS50011">
    <property type="entry name" value="PROTEIN_KINASE_DOM"/>
    <property type="match status" value="1"/>
</dbReference>
<dbReference type="PANTHER" id="PTHR11920">
    <property type="entry name" value="GUANYLYL CYCLASE"/>
    <property type="match status" value="1"/>
</dbReference>
<dbReference type="InterPro" id="IPR000719">
    <property type="entry name" value="Prot_kinase_dom"/>
</dbReference>
<evidence type="ECO:0000256" key="2">
    <source>
        <dbReference type="ARBA" id="ARBA00004479"/>
    </source>
</evidence>
<dbReference type="Pfam" id="PF00211">
    <property type="entry name" value="Guanylate_cyc"/>
    <property type="match status" value="1"/>
</dbReference>
<sequence length="1191" mass="133297">MSSFFYGIVAVFLLFFGNVLLEVVEDSTTTRTTATTVHQVKSATVGTGQLMSGQKGNDSSTSSSTTRSLAFMNSPNFSGIKVRVGHIGAINVMPKAEQILEVCRKELWKEGVLNEDFDIEIISQMGCGESFEGVAVGADMYHQQNVKAFIGPYCNAEMDAVSKMAAFWNVPIIGYMAASNVFSDKTIYKTLARVSLRTTNSLALAVYSLIRHYGWNRVAIATNTGPMAFERTQAFEEIFHARKITVVKKLMFEENVDSKGMMASGYLEDLRNSARIVICLFSSTRESTKEFMQAVSLSGLKTHEYVYILPWLQAEAKDASPWIGADGQMVQNVKEFFTGSIIIDDVNGFDNTILTPFKERVESNGMSVEDLNLQNIYGYIHLYDALKLYSLAARIALNETNGNPNVTTDGRYLWNKMRRMTFPGLVSAEGVSSGQVTSSHLRSADVFMDDLSERAAIYAAPGHCLFRSKMCQHNSFYVAPNRDDVMKMVEMNPIPTPNCDGVINKSGCFELRITDLLTGFWPSTDGHLPPDEPACGFRNERCDYTLMIVIGILALVALLGVGAGFIFFRVLENRALAKTSWRIFRDDMRIVSAEEMKSMLSIGSSKTKLSNMARFAKHHAVIGTNTHASFHLYPQRRPISFIRTDLQLLSMMKMLVHDNLNPFMGIAFNEKDELLVLWKFCSRGTIQDIIYNESVTLDSKFHAAFVRDITLGLEYLHMSPIGYHGSLTPWSCLIDRNWMVKLTDFAIANCIERWEKSGYVTKETLKDGEDKSGATQLTNVLYCAPELLSAILQLKNREQNRRRGMEQGWLKQSQARRQAGDIYSFGIVMYEILFRALPFPEGTDLTELCEYVRDGSKTFKPVIADRSQIHPDIIALLQDCWAANPEIRPSIRRVRLNTENYLKVKGSLVDQMMRMMEQYANNLEKLVQERTGMLEDANKRADKLLNQLLPSYVANELKLGRSVAPKTFKSASVMFSDIVGFTTLCSGSSPLEVVTMLNTVYTGFDDLINKHEAYKVETIGDAYMVASGIPQEIGVRHLMHLSDVALEIMAFLKNYEIPHMKPQKIRIRIGVHTGTVAAGVVGLTTPRYCLFGDTVNMASRMESNGLPERIQISEAFKEALQKHYPEFRVKPRGKVELKGKGECFTYWLCGKVGQEDEQPYAPSPELLSQVQAISAGGPLLNAESPISITVG</sequence>
<keyword evidence="4 17" id="KW-0812">Transmembrane</keyword>
<dbReference type="SUPFAM" id="SSF55073">
    <property type="entry name" value="Nucleotide cyclase"/>
    <property type="match status" value="1"/>
</dbReference>
<evidence type="ECO:0000256" key="1">
    <source>
        <dbReference type="ARBA" id="ARBA00001436"/>
    </source>
</evidence>
<evidence type="ECO:0000256" key="16">
    <source>
        <dbReference type="SAM" id="Coils"/>
    </source>
</evidence>
<keyword evidence="5" id="KW-0547">Nucleotide-binding</keyword>
<dbReference type="GO" id="GO:0009582">
    <property type="term" value="P:detection of abiotic stimulus"/>
    <property type="evidence" value="ECO:0007669"/>
    <property type="project" value="UniProtKB-ARBA"/>
</dbReference>
<accession>A0A914KGS2</accession>
<evidence type="ECO:0000256" key="4">
    <source>
        <dbReference type="ARBA" id="ARBA00022692"/>
    </source>
</evidence>
<feature type="coiled-coil region" evidence="16">
    <location>
        <begin position="909"/>
        <end position="940"/>
    </location>
</feature>
<evidence type="ECO:0000259" key="20">
    <source>
        <dbReference type="PROSITE" id="PS50125"/>
    </source>
</evidence>
<dbReference type="InterPro" id="IPR001054">
    <property type="entry name" value="A/G_cyclase"/>
</dbReference>
<dbReference type="Pfam" id="PF01094">
    <property type="entry name" value="ANF_receptor"/>
    <property type="match status" value="1"/>
</dbReference>
<dbReference type="PROSITE" id="PS00452">
    <property type="entry name" value="GUANYLATE_CYCLASE_1"/>
    <property type="match status" value="1"/>
</dbReference>
<evidence type="ECO:0000256" key="11">
    <source>
        <dbReference type="ARBA" id="ARBA00023180"/>
    </source>
</evidence>
<keyword evidence="8" id="KW-0342">GTP-binding</keyword>
<evidence type="ECO:0000256" key="12">
    <source>
        <dbReference type="ARBA" id="ARBA00023239"/>
    </source>
</evidence>
<dbReference type="GO" id="GO:0009581">
    <property type="term" value="P:detection of external stimulus"/>
    <property type="evidence" value="ECO:0007669"/>
    <property type="project" value="UniProtKB-ARBA"/>
</dbReference>
<dbReference type="FunFam" id="1.10.510.10:FF:000941">
    <property type="entry name" value="Guanylate cyclase"/>
    <property type="match status" value="1"/>
</dbReference>
<feature type="chain" id="PRO_5036954615" description="Guanylate cyclase" evidence="18">
    <location>
        <begin position="22"/>
        <end position="1191"/>
    </location>
</feature>
<dbReference type="CDD" id="cd06352">
    <property type="entry name" value="PBP1_NPR_GC-like"/>
    <property type="match status" value="1"/>
</dbReference>
<dbReference type="PROSITE" id="PS50125">
    <property type="entry name" value="GUANYLATE_CYCLASE_2"/>
    <property type="match status" value="1"/>
</dbReference>
<evidence type="ECO:0000259" key="19">
    <source>
        <dbReference type="PROSITE" id="PS50011"/>
    </source>
</evidence>
<protein>
    <recommendedName>
        <fullName evidence="3 15">Guanylate cyclase</fullName>
        <ecNumber evidence="3 15">4.6.1.2</ecNumber>
    </recommendedName>
</protein>
<keyword evidence="12 14" id="KW-0456">Lyase</keyword>
<evidence type="ECO:0000256" key="3">
    <source>
        <dbReference type="ARBA" id="ARBA00012202"/>
    </source>
</evidence>
<evidence type="ECO:0000256" key="18">
    <source>
        <dbReference type="SAM" id="SignalP"/>
    </source>
</evidence>
<evidence type="ECO:0000256" key="14">
    <source>
        <dbReference type="RuleBase" id="RU000405"/>
    </source>
</evidence>